<gene>
    <name evidence="6" type="ORF">CPOL0286_LOCUS9991</name>
</gene>
<dbReference type="SUPFAM" id="SSF50729">
    <property type="entry name" value="PH domain-like"/>
    <property type="match status" value="2"/>
</dbReference>
<dbReference type="InterPro" id="IPR035963">
    <property type="entry name" value="FERM_2"/>
</dbReference>
<evidence type="ECO:0000256" key="2">
    <source>
        <dbReference type="ARBA" id="ARBA00023136"/>
    </source>
</evidence>
<feature type="domain" description="FERM" evidence="4">
    <location>
        <begin position="286"/>
        <end position="645"/>
    </location>
</feature>
<dbReference type="InterPro" id="IPR011993">
    <property type="entry name" value="PH-like_dom_sf"/>
</dbReference>
<sequence>MPKFAVSHEGWLHVKIGKLNRSDKLYLSLKQGTLTVFVDHESLTPVLSYNMAVCSLQPDGNKLVVTRREKLYKHKVRSIREIGRRIKGPLWGTDCVVLESEGAPDILKKWADRLDESISEAKLVDAYKMQVNLDGDEEDGPVNQKVAQVIKEGYMRKKKPGNSKIQDMKRSWERRYFVLYNDGKLKYYDMRAKKDEKGSLDLRFFSLQEIEEEVEVDEEEEGEEKQALKVQNQFFRIMKGKQFALHSGKHVFFLASPEREVCDEWIQTLQTTLAILYQKSPIFSQEFLRVCMMDGTFTTMPMTENTKCRDVIRYMCKKHGLNNETEWGLLEIWDHPGLPGGLSERKLPNEELLLDQTTLGWEQAARKRYGLVSLVPLNAFKLVLRKVTSLLPQARTKKEQHLEFCQALADLREGRFTVPDKTEIFELAALAIFKDLHEGMTEEEQEEELLLEEGQLTAQLHHYLPNHWFKALETKRIAVQKQQLSDWDAMIVYSFNELTRSELVENESMTQVRRIVQAFRMETELNSVAATRMFIERVRLAPLCFSAQFVAEMWSVDKILKVLLVINYGGLHIYRLGPNPLLLSTFDFNTLVSWQSMNDMLIINIIYSTKMSAEKRREKLRFLTRESVHMKTLLSKYAEAVLADLIKRMKQRELQAQQEAEDDDD</sequence>
<dbReference type="PROSITE" id="PS50200">
    <property type="entry name" value="RA"/>
    <property type="match status" value="1"/>
</dbReference>
<reference evidence="6" key="1">
    <citation type="submission" date="2021-01" db="EMBL/GenBank/DDBJ databases">
        <authorList>
            <person name="Corre E."/>
            <person name="Pelletier E."/>
            <person name="Niang G."/>
            <person name="Scheremetjew M."/>
            <person name="Finn R."/>
            <person name="Kale V."/>
            <person name="Holt S."/>
            <person name="Cochrane G."/>
            <person name="Meng A."/>
            <person name="Brown T."/>
            <person name="Cohen L."/>
        </authorList>
    </citation>
    <scope>NUCLEOTIDE SEQUENCE</scope>
    <source>
        <strain evidence="6">UIO037</strain>
    </source>
</reference>
<keyword evidence="2" id="KW-0472">Membrane</keyword>
<dbReference type="InterPro" id="IPR039680">
    <property type="entry name" value="PLEKHB1/2"/>
</dbReference>
<dbReference type="Gene3D" id="2.30.29.30">
    <property type="entry name" value="Pleckstrin-homology domain (PH domain)/Phosphotyrosine-binding domain (PTB)"/>
    <property type="match status" value="2"/>
</dbReference>
<feature type="domain" description="Ras-associating" evidence="5">
    <location>
        <begin position="284"/>
        <end position="354"/>
    </location>
</feature>
<dbReference type="AlphaFoldDB" id="A0A7S4ID14"/>
<feature type="domain" description="PH" evidence="3">
    <location>
        <begin position="148"/>
        <end position="274"/>
    </location>
</feature>
<protein>
    <recommendedName>
        <fullName evidence="7">PH domain-containing protein</fullName>
    </recommendedName>
</protein>
<dbReference type="Pfam" id="PF00373">
    <property type="entry name" value="FERM_M"/>
    <property type="match status" value="1"/>
</dbReference>
<dbReference type="GO" id="GO:0016020">
    <property type="term" value="C:membrane"/>
    <property type="evidence" value="ECO:0007669"/>
    <property type="project" value="UniProtKB-SubCell"/>
</dbReference>
<dbReference type="InterPro" id="IPR000299">
    <property type="entry name" value="FERM_domain"/>
</dbReference>
<dbReference type="Pfam" id="PF21989">
    <property type="entry name" value="RA_2"/>
    <property type="match status" value="1"/>
</dbReference>
<dbReference type="SMART" id="SM00233">
    <property type="entry name" value="PH"/>
    <property type="match status" value="2"/>
</dbReference>
<dbReference type="GO" id="GO:0045595">
    <property type="term" value="P:regulation of cell differentiation"/>
    <property type="evidence" value="ECO:0007669"/>
    <property type="project" value="TreeGrafter"/>
</dbReference>
<dbReference type="InterPro" id="IPR000159">
    <property type="entry name" value="RA_dom"/>
</dbReference>
<dbReference type="Pfam" id="PF00169">
    <property type="entry name" value="PH"/>
    <property type="match status" value="1"/>
</dbReference>
<dbReference type="PANTHER" id="PTHR14309">
    <property type="entry name" value="EXPRESSED PROTEIN"/>
    <property type="match status" value="1"/>
</dbReference>
<dbReference type="Gene3D" id="3.10.20.90">
    <property type="entry name" value="Phosphatidylinositol 3-kinase Catalytic Subunit, Chain A, domain 1"/>
    <property type="match status" value="1"/>
</dbReference>
<dbReference type="SUPFAM" id="SSF54236">
    <property type="entry name" value="Ubiquitin-like"/>
    <property type="match status" value="1"/>
</dbReference>
<comment type="subcellular location">
    <subcellularLocation>
        <location evidence="1">Membrane</location>
    </subcellularLocation>
</comment>
<evidence type="ECO:0008006" key="7">
    <source>
        <dbReference type="Google" id="ProtNLM"/>
    </source>
</evidence>
<dbReference type="InterPro" id="IPR029071">
    <property type="entry name" value="Ubiquitin-like_domsf"/>
</dbReference>
<dbReference type="GO" id="GO:0007165">
    <property type="term" value="P:signal transduction"/>
    <property type="evidence" value="ECO:0007669"/>
    <property type="project" value="InterPro"/>
</dbReference>
<dbReference type="EMBL" id="HBKO01022084">
    <property type="protein sequence ID" value="CAE2225768.1"/>
    <property type="molecule type" value="Transcribed_RNA"/>
</dbReference>
<dbReference type="PANTHER" id="PTHR14309:SF10">
    <property type="entry name" value="PH DOMAIN-CONTAINING PROTEIN"/>
    <property type="match status" value="1"/>
</dbReference>
<evidence type="ECO:0000256" key="1">
    <source>
        <dbReference type="ARBA" id="ARBA00004370"/>
    </source>
</evidence>
<name>A0A7S4ID14_9EUKA</name>
<proteinExistence type="predicted"/>
<organism evidence="6">
    <name type="scientific">Prymnesium polylepis</name>
    <dbReference type="NCBI Taxonomy" id="72548"/>
    <lineage>
        <taxon>Eukaryota</taxon>
        <taxon>Haptista</taxon>
        <taxon>Haptophyta</taxon>
        <taxon>Prymnesiophyceae</taxon>
        <taxon>Prymnesiales</taxon>
        <taxon>Prymnesiaceae</taxon>
        <taxon>Prymnesium</taxon>
    </lineage>
</organism>
<accession>A0A7S4ID14</accession>
<evidence type="ECO:0000259" key="5">
    <source>
        <dbReference type="PROSITE" id="PS50200"/>
    </source>
</evidence>
<dbReference type="PROSITE" id="PS50057">
    <property type="entry name" value="FERM_3"/>
    <property type="match status" value="1"/>
</dbReference>
<evidence type="ECO:0000259" key="4">
    <source>
        <dbReference type="PROSITE" id="PS50057"/>
    </source>
</evidence>
<evidence type="ECO:0000259" key="3">
    <source>
        <dbReference type="PROSITE" id="PS50003"/>
    </source>
</evidence>
<dbReference type="InterPro" id="IPR001849">
    <property type="entry name" value="PH_domain"/>
</dbReference>
<dbReference type="InterPro" id="IPR019748">
    <property type="entry name" value="FERM_central"/>
</dbReference>
<evidence type="ECO:0000313" key="6">
    <source>
        <dbReference type="EMBL" id="CAE2225768.1"/>
    </source>
</evidence>
<dbReference type="SUPFAM" id="SSF47031">
    <property type="entry name" value="Second domain of FERM"/>
    <property type="match status" value="1"/>
</dbReference>
<dbReference type="PROSITE" id="PS50003">
    <property type="entry name" value="PH_DOMAIN"/>
    <property type="match status" value="1"/>
</dbReference>